<feature type="signal peptide" evidence="1">
    <location>
        <begin position="1"/>
        <end position="23"/>
    </location>
</feature>
<proteinExistence type="predicted"/>
<evidence type="ECO:0000256" key="1">
    <source>
        <dbReference type="SAM" id="SignalP"/>
    </source>
</evidence>
<dbReference type="Pfam" id="PF06211">
    <property type="entry name" value="BAMBI"/>
    <property type="match status" value="1"/>
</dbReference>
<sequence>MIGSNFMESSPFLLLFVLGYCLAIIEGELRCYCNESGCVTTGYMCKSSAGKCFTAVEIRGEVTHLTHGCLDSISREHHQSCRVEVDMVSASRVDWTAGHLPVLLCCTEHMCNYREDFDVSIILTPKYNGTFHR</sequence>
<reference evidence="3" key="1">
    <citation type="submission" date="2021-04" db="EMBL/GenBank/DDBJ databases">
        <authorList>
            <consortium name="Molecular Ecology Group"/>
        </authorList>
    </citation>
    <scope>NUCLEOTIDE SEQUENCE</scope>
</reference>
<evidence type="ECO:0000259" key="2">
    <source>
        <dbReference type="Pfam" id="PF06211"/>
    </source>
</evidence>
<dbReference type="CDD" id="cd23576">
    <property type="entry name" value="TFP_LU_ECD_BAMBI"/>
    <property type="match status" value="1"/>
</dbReference>
<dbReference type="InterPro" id="IPR045860">
    <property type="entry name" value="Snake_toxin-like_sf"/>
</dbReference>
<feature type="domain" description="BMP and activin membrane-bound inhibitor N-terminal" evidence="2">
    <location>
        <begin position="20"/>
        <end position="115"/>
    </location>
</feature>
<evidence type="ECO:0000313" key="4">
    <source>
        <dbReference type="Proteomes" id="UP000678393"/>
    </source>
</evidence>
<comment type="caution">
    <text evidence="3">The sequence shown here is derived from an EMBL/GenBank/DDBJ whole genome shotgun (WGS) entry which is preliminary data.</text>
</comment>
<dbReference type="SUPFAM" id="SSF57302">
    <property type="entry name" value="Snake toxin-like"/>
    <property type="match status" value="1"/>
</dbReference>
<evidence type="ECO:0000313" key="3">
    <source>
        <dbReference type="EMBL" id="CAG5133442.1"/>
    </source>
</evidence>
<keyword evidence="4" id="KW-1185">Reference proteome</keyword>
<dbReference type="Gene3D" id="2.10.60.10">
    <property type="entry name" value="CD59"/>
    <property type="match status" value="1"/>
</dbReference>
<dbReference type="InterPro" id="IPR045807">
    <property type="entry name" value="BAMBI_N"/>
</dbReference>
<dbReference type="AlphaFoldDB" id="A0A8S3ZZA9"/>
<feature type="chain" id="PRO_5035851674" description="BMP and activin membrane-bound inhibitor N-terminal domain-containing protein" evidence="1">
    <location>
        <begin position="24"/>
        <end position="133"/>
    </location>
</feature>
<keyword evidence="1" id="KW-0732">Signal</keyword>
<dbReference type="EMBL" id="CAJHNH020006223">
    <property type="protein sequence ID" value="CAG5133442.1"/>
    <property type="molecule type" value="Genomic_DNA"/>
</dbReference>
<accession>A0A8S3ZZA9</accession>
<protein>
    <recommendedName>
        <fullName evidence="2">BMP and activin membrane-bound inhibitor N-terminal domain-containing protein</fullName>
    </recommendedName>
</protein>
<gene>
    <name evidence="3" type="ORF">CUNI_LOCUS19000</name>
</gene>
<feature type="non-terminal residue" evidence="3">
    <location>
        <position position="133"/>
    </location>
</feature>
<organism evidence="3 4">
    <name type="scientific">Candidula unifasciata</name>
    <dbReference type="NCBI Taxonomy" id="100452"/>
    <lineage>
        <taxon>Eukaryota</taxon>
        <taxon>Metazoa</taxon>
        <taxon>Spiralia</taxon>
        <taxon>Lophotrochozoa</taxon>
        <taxon>Mollusca</taxon>
        <taxon>Gastropoda</taxon>
        <taxon>Heterobranchia</taxon>
        <taxon>Euthyneura</taxon>
        <taxon>Panpulmonata</taxon>
        <taxon>Eupulmonata</taxon>
        <taxon>Stylommatophora</taxon>
        <taxon>Helicina</taxon>
        <taxon>Helicoidea</taxon>
        <taxon>Geomitridae</taxon>
        <taxon>Candidula</taxon>
    </lineage>
</organism>
<dbReference type="OrthoDB" id="5914644at2759"/>
<dbReference type="Proteomes" id="UP000678393">
    <property type="component" value="Unassembled WGS sequence"/>
</dbReference>
<name>A0A8S3ZZA9_9EUPU</name>